<keyword evidence="4" id="KW-0597">Phosphoprotein</keyword>
<dbReference type="InterPro" id="IPR009000">
    <property type="entry name" value="Transl_B-barrel_sf"/>
</dbReference>
<comment type="similarity">
    <text evidence="1">Belongs to the NAF1 family.</text>
</comment>
<accession>A0A836GSV0</accession>
<dbReference type="InterPro" id="IPR007504">
    <property type="entry name" value="H/ACA_rnp_Gar1/Naf1"/>
</dbReference>
<evidence type="ECO:0000256" key="2">
    <source>
        <dbReference type="ARBA" id="ARBA00022517"/>
    </source>
</evidence>
<proteinExistence type="inferred from homology"/>
<keyword evidence="10" id="KW-1185">Reference proteome</keyword>
<comment type="caution">
    <text evidence="9">The sequence shown here is derived from an EMBL/GenBank/DDBJ whole genome shotgun (WGS) entry which is preliminary data.</text>
</comment>
<dbReference type="GO" id="GO:0001522">
    <property type="term" value="P:pseudouridine synthesis"/>
    <property type="evidence" value="ECO:0007669"/>
    <property type="project" value="InterPro"/>
</dbReference>
<name>A0A836GSV0_LEIEN</name>
<dbReference type="SUPFAM" id="SSF50447">
    <property type="entry name" value="Translation proteins"/>
    <property type="match status" value="1"/>
</dbReference>
<keyword evidence="3 7" id="KW-0698">rRNA processing</keyword>
<dbReference type="Gene3D" id="2.40.10.230">
    <property type="entry name" value="Probable tRNA pseudouridine synthase domain"/>
    <property type="match status" value="1"/>
</dbReference>
<evidence type="ECO:0000256" key="1">
    <source>
        <dbReference type="ARBA" id="ARBA00009801"/>
    </source>
</evidence>
<comment type="function">
    <text evidence="7">Required for ribosome biogenesis. Part of a complex which catalyzes pseudouridylation of rRNA. This involves the isomerization of uridine such that the ribose is subsequently attached to C5, instead of the normal N1. Pseudouridine ("psi") residues may serve to stabilize the conformation of rRNAs.</text>
</comment>
<dbReference type="Proteomes" id="UP000674179">
    <property type="component" value="Chromosome 32"/>
</dbReference>
<feature type="region of interest" description="Disordered" evidence="8">
    <location>
        <begin position="205"/>
        <end position="271"/>
    </location>
</feature>
<dbReference type="KEGG" id="lenr:94169802"/>
<gene>
    <name evidence="9" type="ORF">CUR178_02536</name>
</gene>
<dbReference type="GO" id="GO:0000493">
    <property type="term" value="P:box H/ACA snoRNP assembly"/>
    <property type="evidence" value="ECO:0007669"/>
    <property type="project" value="InterPro"/>
</dbReference>
<keyword evidence="5 7" id="KW-0694">RNA-binding</keyword>
<dbReference type="GO" id="GO:0006364">
    <property type="term" value="P:rRNA processing"/>
    <property type="evidence" value="ECO:0007669"/>
    <property type="project" value="UniProtKB-KW"/>
</dbReference>
<evidence type="ECO:0000256" key="4">
    <source>
        <dbReference type="ARBA" id="ARBA00022553"/>
    </source>
</evidence>
<dbReference type="InterPro" id="IPR038664">
    <property type="entry name" value="Gar1/Naf1_Cbf5-bd_sf"/>
</dbReference>
<evidence type="ECO:0000256" key="7">
    <source>
        <dbReference type="RuleBase" id="RU364004"/>
    </source>
</evidence>
<comment type="subcellular location">
    <subcellularLocation>
        <location evidence="7">Nucleus</location>
        <location evidence="7">Nucleolus</location>
    </subcellularLocation>
</comment>
<keyword evidence="7" id="KW-0687">Ribonucleoprotein</keyword>
<dbReference type="EMBL" id="JAFHKP010000032">
    <property type="protein sequence ID" value="KAG5471225.1"/>
    <property type="molecule type" value="Genomic_DNA"/>
</dbReference>
<keyword evidence="6 7" id="KW-0539">Nucleus</keyword>
<evidence type="ECO:0000256" key="3">
    <source>
        <dbReference type="ARBA" id="ARBA00022552"/>
    </source>
</evidence>
<comment type="subunit">
    <text evidence="7">Component of the small nucleolar ribonucleoprotein particles containing H/ACA-type snoRNAs (H/ACA snoRNPs).</text>
</comment>
<sequence>MDATTSSAIRGVIYAEEKPSRRAVSISSVDSEPILRAASTRSVASSASNDGETRTRRGWFALEDDDLQLDENAMGDAALMLPVRQISEAPVAVVSTTSAVTRSLIAEAVPETLTMDVGTRLCLTDGTFVGFISSVLGPVKQAFYLVKSTRDDFGELLSAHRLAEGVALHYDLVHQQIMYDPFQQCDAAKGTDASYINDEELPEYVRPDFSDDEKETEWKRQKRRRGGDSVSISSDEPQEEIEWSKLQLDDDGVPPEGPHVVVPKWVRSAPR</sequence>
<dbReference type="GeneID" id="94169802"/>
<dbReference type="PANTHER" id="PTHR31633:SF1">
    <property type="entry name" value="H_ACA RIBONUCLEOPROTEIN COMPLEX NON-CORE SUBUNIT NAF1"/>
    <property type="match status" value="1"/>
</dbReference>
<dbReference type="Pfam" id="PF04410">
    <property type="entry name" value="Gar1"/>
    <property type="match status" value="1"/>
</dbReference>
<dbReference type="OrthoDB" id="21550at2759"/>
<dbReference type="AlphaFoldDB" id="A0A836GSV0"/>
<evidence type="ECO:0000256" key="5">
    <source>
        <dbReference type="ARBA" id="ARBA00022884"/>
    </source>
</evidence>
<evidence type="ECO:0000313" key="10">
    <source>
        <dbReference type="Proteomes" id="UP000674179"/>
    </source>
</evidence>
<evidence type="ECO:0000313" key="9">
    <source>
        <dbReference type="EMBL" id="KAG5471225.1"/>
    </source>
</evidence>
<reference evidence="9 10" key="1">
    <citation type="submission" date="2021-02" db="EMBL/GenBank/DDBJ databases">
        <title>Leishmania (Mundinia) enrietti genome sequencing and assembly.</title>
        <authorList>
            <person name="Almutairi H."/>
            <person name="Gatherer D."/>
        </authorList>
    </citation>
    <scope>NUCLEOTIDE SEQUENCE [LARGE SCALE GENOMIC DNA]</scope>
    <source>
        <strain evidence="9">CUR178</strain>
    </source>
</reference>
<evidence type="ECO:0000256" key="8">
    <source>
        <dbReference type="SAM" id="MobiDB-lite"/>
    </source>
</evidence>
<organism evidence="9 10">
    <name type="scientific">Leishmania enriettii</name>
    <dbReference type="NCBI Taxonomy" id="5663"/>
    <lineage>
        <taxon>Eukaryota</taxon>
        <taxon>Discoba</taxon>
        <taxon>Euglenozoa</taxon>
        <taxon>Kinetoplastea</taxon>
        <taxon>Metakinetoplastina</taxon>
        <taxon>Trypanosomatida</taxon>
        <taxon>Trypanosomatidae</taxon>
        <taxon>Leishmaniinae</taxon>
        <taxon>Leishmania</taxon>
    </lineage>
</organism>
<dbReference type="RefSeq" id="XP_067690395.1">
    <property type="nucleotide sequence ID" value="XM_067834292.1"/>
</dbReference>
<comment type="similarity">
    <text evidence="7">Belongs to the GAR1 family.</text>
</comment>
<keyword evidence="2 7" id="KW-0690">Ribosome biogenesis</keyword>
<protein>
    <recommendedName>
        <fullName evidence="7">H/ACA ribonucleoprotein complex subunit</fullName>
    </recommendedName>
</protein>
<dbReference type="GO" id="GO:0005730">
    <property type="term" value="C:nucleolus"/>
    <property type="evidence" value="ECO:0007669"/>
    <property type="project" value="UniProtKB-SubCell"/>
</dbReference>
<dbReference type="PANTHER" id="PTHR31633">
    <property type="entry name" value="H/ACA RIBONUCLEOPROTEIN COMPLEX NON-CORE SUBUNIT NAF1"/>
    <property type="match status" value="1"/>
</dbReference>
<dbReference type="GO" id="GO:0003723">
    <property type="term" value="F:RNA binding"/>
    <property type="evidence" value="ECO:0007669"/>
    <property type="project" value="UniProtKB-KW"/>
</dbReference>
<evidence type="ECO:0000256" key="6">
    <source>
        <dbReference type="ARBA" id="ARBA00023242"/>
    </source>
</evidence>
<dbReference type="InterPro" id="IPR040309">
    <property type="entry name" value="Naf1"/>
</dbReference>
<dbReference type="GO" id="GO:0005732">
    <property type="term" value="C:sno(s)RNA-containing ribonucleoprotein complex"/>
    <property type="evidence" value="ECO:0007669"/>
    <property type="project" value="InterPro"/>
</dbReference>